<gene>
    <name evidence="5" type="ORF">DHEL01_v207645</name>
</gene>
<dbReference type="GO" id="GO:0006508">
    <property type="term" value="P:proteolysis"/>
    <property type="evidence" value="ECO:0007669"/>
    <property type="project" value="InterPro"/>
</dbReference>
<dbReference type="InterPro" id="IPR001461">
    <property type="entry name" value="Aspartic_peptidase_A1"/>
</dbReference>
<reference evidence="5" key="1">
    <citation type="submission" date="2017-09" db="EMBL/GenBank/DDBJ databases">
        <title>Polyketide synthases of a Diaporthe helianthi virulent isolate.</title>
        <authorList>
            <person name="Baroncelli R."/>
        </authorList>
    </citation>
    <scope>NUCLEOTIDE SEQUENCE [LARGE SCALE GENOMIC DNA]</scope>
    <source>
        <strain evidence="5">7/96</strain>
    </source>
</reference>
<dbReference type="Pfam" id="PF00026">
    <property type="entry name" value="Asp"/>
    <property type="match status" value="1"/>
</dbReference>
<dbReference type="Proteomes" id="UP000094444">
    <property type="component" value="Unassembled WGS sequence"/>
</dbReference>
<keyword evidence="6" id="KW-1185">Reference proteome</keyword>
<feature type="chain" id="PRO_5015125624" description="Peptidase A1 domain-containing protein" evidence="3">
    <location>
        <begin position="24"/>
        <end position="413"/>
    </location>
</feature>
<dbReference type="STRING" id="158607.A0A2P5HUQ0"/>
<dbReference type="PRINTS" id="PR00792">
    <property type="entry name" value="PEPSIN"/>
</dbReference>
<feature type="domain" description="Peptidase A1" evidence="4">
    <location>
        <begin position="58"/>
        <end position="408"/>
    </location>
</feature>
<dbReference type="EMBL" id="MAVT02000704">
    <property type="protein sequence ID" value="POS73965.1"/>
    <property type="molecule type" value="Genomic_DNA"/>
</dbReference>
<comment type="similarity">
    <text evidence="1">Belongs to the peptidase A1 family.</text>
</comment>
<feature type="active site" evidence="2">
    <location>
        <position position="76"/>
    </location>
</feature>
<dbReference type="PROSITE" id="PS51767">
    <property type="entry name" value="PEPTIDASE_A1"/>
    <property type="match status" value="1"/>
</dbReference>
<dbReference type="OrthoDB" id="771136at2759"/>
<dbReference type="PANTHER" id="PTHR47966">
    <property type="entry name" value="BETA-SITE APP-CLEAVING ENZYME, ISOFORM A-RELATED"/>
    <property type="match status" value="1"/>
</dbReference>
<evidence type="ECO:0000256" key="1">
    <source>
        <dbReference type="ARBA" id="ARBA00007447"/>
    </source>
</evidence>
<dbReference type="GO" id="GO:0004190">
    <property type="term" value="F:aspartic-type endopeptidase activity"/>
    <property type="evidence" value="ECO:0007669"/>
    <property type="project" value="InterPro"/>
</dbReference>
<comment type="caution">
    <text evidence="5">The sequence shown here is derived from an EMBL/GenBank/DDBJ whole genome shotgun (WGS) entry which is preliminary data.</text>
</comment>
<dbReference type="Gene3D" id="2.40.70.10">
    <property type="entry name" value="Acid Proteases"/>
    <property type="match status" value="2"/>
</dbReference>
<sequence length="413" mass="44623">MRIKMFLTTAFLLVAPFLAKGAARPSSNQLFRKDHEGSVISVPLTDHTKNNGKTDLQWYAKVSVGTPPQEFNVLIDTGSSGLLLPSGNCTTCGQQTLFDFSQSSTFSWSQELFEQVGFGTSGDTIPVSGPVRARCVNVSDSVSIQGLTADEYRFILCDEQDSSLSDQGEIDGILGLPIEADNEAGPGLEWALYDAGLLADPIFGIYTPPGQITGGQLTLGGVDKTKYKGDLIFVDLNKELAVERPTWILDIQTMFVDGEQLRLPVDNSTAKAPYPQALSILDTGTAHIQAPTYQVARDIYAKISPEIYQIDPVGTWGAPCAVMETIASDITFLFGYDGAATQVKLTLPGKSVNLGPYPGKEGICQGVITNSRRGQLHEDGRGVWVIGSPLLKQYYTAWDGRDLRVGFAPLKVS</sequence>
<dbReference type="InterPro" id="IPR034164">
    <property type="entry name" value="Pepsin-like_dom"/>
</dbReference>
<feature type="signal peptide" evidence="3">
    <location>
        <begin position="1"/>
        <end position="23"/>
    </location>
</feature>
<evidence type="ECO:0000313" key="6">
    <source>
        <dbReference type="Proteomes" id="UP000094444"/>
    </source>
</evidence>
<organism evidence="5 6">
    <name type="scientific">Diaporthe helianthi</name>
    <dbReference type="NCBI Taxonomy" id="158607"/>
    <lineage>
        <taxon>Eukaryota</taxon>
        <taxon>Fungi</taxon>
        <taxon>Dikarya</taxon>
        <taxon>Ascomycota</taxon>
        <taxon>Pezizomycotina</taxon>
        <taxon>Sordariomycetes</taxon>
        <taxon>Sordariomycetidae</taxon>
        <taxon>Diaporthales</taxon>
        <taxon>Diaporthaceae</taxon>
        <taxon>Diaporthe</taxon>
    </lineage>
</organism>
<keyword evidence="3" id="KW-0732">Signal</keyword>
<evidence type="ECO:0000313" key="5">
    <source>
        <dbReference type="EMBL" id="POS73965.1"/>
    </source>
</evidence>
<proteinExistence type="inferred from homology"/>
<evidence type="ECO:0000256" key="2">
    <source>
        <dbReference type="PIRSR" id="PIRSR601461-1"/>
    </source>
</evidence>
<evidence type="ECO:0000259" key="4">
    <source>
        <dbReference type="PROSITE" id="PS51767"/>
    </source>
</evidence>
<evidence type="ECO:0000256" key="3">
    <source>
        <dbReference type="SAM" id="SignalP"/>
    </source>
</evidence>
<name>A0A2P5HUQ0_DIAHE</name>
<dbReference type="PANTHER" id="PTHR47966:SF51">
    <property type="entry name" value="BETA-SITE APP-CLEAVING ENZYME, ISOFORM A-RELATED"/>
    <property type="match status" value="1"/>
</dbReference>
<dbReference type="AlphaFoldDB" id="A0A2P5HUQ0"/>
<dbReference type="SUPFAM" id="SSF50630">
    <property type="entry name" value="Acid proteases"/>
    <property type="match status" value="1"/>
</dbReference>
<dbReference type="InterPro" id="IPR021109">
    <property type="entry name" value="Peptidase_aspartic_dom_sf"/>
</dbReference>
<dbReference type="GO" id="GO:0000324">
    <property type="term" value="C:fungal-type vacuole"/>
    <property type="evidence" value="ECO:0007669"/>
    <property type="project" value="TreeGrafter"/>
</dbReference>
<dbReference type="InterPro" id="IPR033121">
    <property type="entry name" value="PEPTIDASE_A1"/>
</dbReference>
<dbReference type="CDD" id="cd05471">
    <property type="entry name" value="pepsin_like"/>
    <property type="match status" value="1"/>
</dbReference>
<accession>A0A2P5HUQ0</accession>
<dbReference type="InParanoid" id="A0A2P5HUQ0"/>
<feature type="active site" evidence="2">
    <location>
        <position position="282"/>
    </location>
</feature>
<protein>
    <recommendedName>
        <fullName evidence="4">Peptidase A1 domain-containing protein</fullName>
    </recommendedName>
</protein>